<feature type="domain" description="CUB" evidence="3">
    <location>
        <begin position="500"/>
        <end position="616"/>
    </location>
</feature>
<dbReference type="SUPFAM" id="SSF49854">
    <property type="entry name" value="Spermadhesin, CUB domain"/>
    <property type="match status" value="3"/>
</dbReference>
<feature type="domain" description="CUB" evidence="3">
    <location>
        <begin position="937"/>
        <end position="1062"/>
    </location>
</feature>
<keyword evidence="1" id="KW-1015">Disulfide bond</keyword>
<dbReference type="GO" id="GO:0016874">
    <property type="term" value="F:ligase activity"/>
    <property type="evidence" value="ECO:0007669"/>
    <property type="project" value="UniProtKB-KW"/>
</dbReference>
<dbReference type="InterPro" id="IPR053207">
    <property type="entry name" value="Non-NMDA_GluR_Accessory"/>
</dbReference>
<sequence length="1089" mass="126260">MLFLNLNKLIQFIMVIYTTNYLITSENILSSLSIHRSKSYFSNNPSSEYLKMNSLQRMDHITSQEYENEVDQSNHYNHRSKKNINSRLPSVEECLSDQYNYSIVKGCLCYLFQSTGLSNGSFEYNTRLHTNSLWNKTTSCLIYTFVGDLREIVHIRLLEFSLLMKKRSTGERRCTTQFKIYHQLERAELMFNDQPDNELCGQHLNQLPVHEFYSIGRVLIIEIDRNIETFNKEEKIIGLFEFLNKDIYQSDGVPIKSKKCDQIFLSSSQEPIRNYHNKQLLHSSNSLSQRHNNNNNEELSVLYSKKTGKFFSPNYPQFYNASISCKYYFLARPNERTVIKLKRIQLWSYKSCHSTTKRDTIHFNEITISLFDSNSFIQLEEIIEKPLKYELGKTLLFLCGYQEEAEIVSDNQFVMLTLQSHEKSNGARGFEGAYQFLSKETVDHDHKNRGEEDENDRFDEQLFRDPAVKEFTNTENESAIKNLSIQHIKHIWMNPLEPHGTIKSPNYPSIYPQNSKLLYIINIPDGKLLRLKFLDIQLGKNIPSSKCTQHIGDRIEIYEQNYLNSAPKLILCGTSIMKEQLIFNNQFEVNRVFIYFITDHLTAKNEHGFIISYEYSSLSRFISNKDNPIDNNNFIHVRKDLSNEIIDVKYVDKDSCQFTIKSHGKESQGILQIPNYLLRTQKSTKLNNCKWKLEGDYGQRIQIRFVHHFGGKIKSHQLQRSQTSSLKLVNHDSNSLGGFIQHDQENGDINYNKNHKEDDLNGIHRTGPSFLNSLRCPTSMTLELISYRANILTTNNDIKRSLNNKLNSTLILQQSNSPLQVDVSQIAQSSSSSSSIMLSNSDYMESNSRYPTPLDPVLLCAGEFMTYSPASKGFMSGNVPRLDIILRINQSTNHGDIDRKQNFKGLQYSNLGYDIQYRFVTDYGVTATFGNQRKPGCFFEFSRSQSITGNFSSPNYPGLYPIDVVCEYRFSGVNVQRIDIIFLEFDVESTSKTCTDNIMGDSVEISSCYSVELLSSPKRRLCHKQNPMNPFKIQWYEPCLNLKFSSNEMYVRTGFFGIYEFHDAGQLDKKISNLLVLFLCCTVNYWLFI</sequence>
<dbReference type="InterPro" id="IPR035914">
    <property type="entry name" value="Sperma_CUB_dom_sf"/>
</dbReference>
<dbReference type="PANTHER" id="PTHR47537">
    <property type="entry name" value="CUBILIN"/>
    <property type="match status" value="1"/>
</dbReference>
<keyword evidence="4" id="KW-0436">Ligase</keyword>
<dbReference type="AlphaFoldDB" id="C1LFP5"/>
<dbReference type="SMART" id="SM00042">
    <property type="entry name" value="CUB"/>
    <property type="match status" value="3"/>
</dbReference>
<proteinExistence type="evidence at transcript level"/>
<dbReference type="CDD" id="cd00041">
    <property type="entry name" value="CUB"/>
    <property type="match status" value="2"/>
</dbReference>
<dbReference type="Gene3D" id="2.60.120.290">
    <property type="entry name" value="Spermadhesin, CUB domain"/>
    <property type="match status" value="3"/>
</dbReference>
<reference evidence="4" key="1">
    <citation type="journal article" date="2009" name="Nature">
        <title>The Schistosoma japonicum genome reveals features of host-parasite interplay.</title>
        <authorList>
            <person name="Liu F."/>
            <person name="Zhou Y."/>
            <person name="Wang Z.Q."/>
            <person name="Lu G."/>
            <person name="Zheng H."/>
            <person name="Brindley P.J."/>
            <person name="McManus D.P."/>
            <person name="Blair D."/>
            <person name="Zhang Q.H."/>
            <person name="Zhong Y."/>
            <person name="Wang S."/>
            <person name="Han Z.G."/>
            <person name="Chen Z."/>
        </authorList>
    </citation>
    <scope>NUCLEOTIDE SEQUENCE</scope>
    <source>
        <strain evidence="4">Anhui</strain>
    </source>
</reference>
<dbReference type="Pfam" id="PF00431">
    <property type="entry name" value="CUB"/>
    <property type="match status" value="2"/>
</dbReference>
<dbReference type="InterPro" id="IPR000859">
    <property type="entry name" value="CUB_dom"/>
</dbReference>
<evidence type="ECO:0000256" key="1">
    <source>
        <dbReference type="ARBA" id="ARBA00023157"/>
    </source>
</evidence>
<evidence type="ECO:0000256" key="2">
    <source>
        <dbReference type="PROSITE-ProRule" id="PRU00059"/>
    </source>
</evidence>
<reference evidence="4" key="2">
    <citation type="submission" date="2009-03" db="EMBL/GenBank/DDBJ databases">
        <authorList>
            <person name="Gang L."/>
        </authorList>
    </citation>
    <scope>NUCLEOTIDE SEQUENCE</scope>
    <source>
        <strain evidence="4">Anhui</strain>
    </source>
</reference>
<name>C1LFP5_SCHJA</name>
<organism evidence="4">
    <name type="scientific">Schistosoma japonicum</name>
    <name type="common">Blood fluke</name>
    <dbReference type="NCBI Taxonomy" id="6182"/>
    <lineage>
        <taxon>Eukaryota</taxon>
        <taxon>Metazoa</taxon>
        <taxon>Spiralia</taxon>
        <taxon>Lophotrochozoa</taxon>
        <taxon>Platyhelminthes</taxon>
        <taxon>Trematoda</taxon>
        <taxon>Digenea</taxon>
        <taxon>Strigeidida</taxon>
        <taxon>Schistosomatoidea</taxon>
        <taxon>Schistosomatidae</taxon>
        <taxon>Schistosoma</taxon>
    </lineage>
</organism>
<dbReference type="PANTHER" id="PTHR47537:SF2">
    <property type="entry name" value="CUBILIN"/>
    <property type="match status" value="1"/>
</dbReference>
<protein>
    <submittedName>
        <fullName evidence="4">ATP-dependent DNA ligase,IPR000859 CUB,domain-containing protein</fullName>
    </submittedName>
</protein>
<evidence type="ECO:0000313" key="4">
    <source>
        <dbReference type="EMBL" id="CAX73523.1"/>
    </source>
</evidence>
<dbReference type="EMBL" id="FN317794">
    <property type="protein sequence ID" value="CAX73523.1"/>
    <property type="molecule type" value="mRNA"/>
</dbReference>
<evidence type="ECO:0000259" key="3">
    <source>
        <dbReference type="PROSITE" id="PS01180"/>
    </source>
</evidence>
<comment type="caution">
    <text evidence="2">Lacks conserved residue(s) required for the propagation of feature annotation.</text>
</comment>
<accession>C1LFP5</accession>
<dbReference type="GO" id="GO:0005886">
    <property type="term" value="C:plasma membrane"/>
    <property type="evidence" value="ECO:0007669"/>
    <property type="project" value="TreeGrafter"/>
</dbReference>
<feature type="domain" description="CUB" evidence="3">
    <location>
        <begin position="298"/>
        <end position="437"/>
    </location>
</feature>
<dbReference type="PROSITE" id="PS01180">
    <property type="entry name" value="CUB"/>
    <property type="match status" value="3"/>
</dbReference>